<proteinExistence type="predicted"/>
<dbReference type="EMBL" id="CP053892">
    <property type="protein sequence ID" value="QKG21644.1"/>
    <property type="molecule type" value="Genomic_DNA"/>
</dbReference>
<organism evidence="2 3">
    <name type="scientific">Actinomadura verrucosospora</name>
    <dbReference type="NCBI Taxonomy" id="46165"/>
    <lineage>
        <taxon>Bacteria</taxon>
        <taxon>Bacillati</taxon>
        <taxon>Actinomycetota</taxon>
        <taxon>Actinomycetes</taxon>
        <taxon>Streptosporangiales</taxon>
        <taxon>Thermomonosporaceae</taxon>
        <taxon>Actinomadura</taxon>
    </lineage>
</organism>
<dbReference type="Proteomes" id="UP000501240">
    <property type="component" value="Chromosome"/>
</dbReference>
<feature type="compositionally biased region" description="Polar residues" evidence="1">
    <location>
        <begin position="1"/>
        <end position="12"/>
    </location>
</feature>
<protein>
    <submittedName>
        <fullName evidence="2">Uncharacterized protein</fullName>
    </submittedName>
</protein>
<sequence length="180" mass="18863">MPQTHAGPTTNARIRPGSYPTREPSTNHPTNAARTVRCSGSSRGRRTVMPLQHAGEGDSSGSMGFSMRDLRAALIGFVRQLQVGVPAGAPRQLQLNAPSENTKALRLDFDATGVGPGIESGPSARGVFGLLVHGARWCSGGGVALAYGAAPPKSRAPSASLRDGLRPPLTLEPLRPLRQR</sequence>
<gene>
    <name evidence="2" type="ORF">ACTIVE_3282</name>
</gene>
<feature type="region of interest" description="Disordered" evidence="1">
    <location>
        <begin position="1"/>
        <end position="46"/>
    </location>
</feature>
<evidence type="ECO:0000313" key="3">
    <source>
        <dbReference type="Proteomes" id="UP000501240"/>
    </source>
</evidence>
<reference evidence="2 3" key="1">
    <citation type="submission" date="2020-05" db="EMBL/GenBank/DDBJ databases">
        <title>Actinomadura verrucosospora NRRL-B18236 (PFL_A860) Genome sequencing and assembly.</title>
        <authorList>
            <person name="Samborskyy M."/>
        </authorList>
    </citation>
    <scope>NUCLEOTIDE SEQUENCE [LARGE SCALE GENOMIC DNA]</scope>
    <source>
        <strain evidence="2 3">NRRL:B18236</strain>
    </source>
</reference>
<keyword evidence="3" id="KW-1185">Reference proteome</keyword>
<evidence type="ECO:0000313" key="2">
    <source>
        <dbReference type="EMBL" id="QKG21644.1"/>
    </source>
</evidence>
<accession>A0A7D3ZYW1</accession>
<name>A0A7D3ZYW1_ACTVE</name>
<dbReference type="AlphaFoldDB" id="A0A7D3ZYW1"/>
<feature type="region of interest" description="Disordered" evidence="1">
    <location>
        <begin position="149"/>
        <end position="180"/>
    </location>
</feature>
<evidence type="ECO:0000256" key="1">
    <source>
        <dbReference type="SAM" id="MobiDB-lite"/>
    </source>
</evidence>
<feature type="compositionally biased region" description="Polar residues" evidence="1">
    <location>
        <begin position="23"/>
        <end position="42"/>
    </location>
</feature>